<gene>
    <name evidence="1" type="ORF">PYCCODRAFT_1464573</name>
</gene>
<organism evidence="1 2">
    <name type="scientific">Trametes coccinea (strain BRFM310)</name>
    <name type="common">Pycnoporus coccineus</name>
    <dbReference type="NCBI Taxonomy" id="1353009"/>
    <lineage>
        <taxon>Eukaryota</taxon>
        <taxon>Fungi</taxon>
        <taxon>Dikarya</taxon>
        <taxon>Basidiomycota</taxon>
        <taxon>Agaricomycotina</taxon>
        <taxon>Agaricomycetes</taxon>
        <taxon>Polyporales</taxon>
        <taxon>Polyporaceae</taxon>
        <taxon>Trametes</taxon>
    </lineage>
</organism>
<dbReference type="Proteomes" id="UP000193067">
    <property type="component" value="Unassembled WGS sequence"/>
</dbReference>
<sequence>MQKLTFSVSRSKCNGRGKGSKCVFTPHEVLSGKGVVGSFCWDQPHGRQKGNDFFDRKASSRLGDLLNERYGWDAHTFVLKA</sequence>
<proteinExistence type="predicted"/>
<dbReference type="EMBL" id="KZ084091">
    <property type="protein sequence ID" value="OSD05867.1"/>
    <property type="molecule type" value="Genomic_DNA"/>
</dbReference>
<reference evidence="1 2" key="1">
    <citation type="journal article" date="2015" name="Biotechnol. Biofuels">
        <title>Enhanced degradation of softwood versus hardwood by the white-rot fungus Pycnoporus coccineus.</title>
        <authorList>
            <person name="Couturier M."/>
            <person name="Navarro D."/>
            <person name="Chevret D."/>
            <person name="Henrissat B."/>
            <person name="Piumi F."/>
            <person name="Ruiz-Duenas F.J."/>
            <person name="Martinez A.T."/>
            <person name="Grigoriev I.V."/>
            <person name="Riley R."/>
            <person name="Lipzen A."/>
            <person name="Berrin J.G."/>
            <person name="Master E.R."/>
            <person name="Rosso M.N."/>
        </authorList>
    </citation>
    <scope>NUCLEOTIDE SEQUENCE [LARGE SCALE GENOMIC DNA]</scope>
    <source>
        <strain evidence="1 2">BRFM310</strain>
    </source>
</reference>
<evidence type="ECO:0000313" key="2">
    <source>
        <dbReference type="Proteomes" id="UP000193067"/>
    </source>
</evidence>
<accession>A0A1Y2IXQ7</accession>
<protein>
    <submittedName>
        <fullName evidence="1">Uncharacterized protein</fullName>
    </submittedName>
</protein>
<dbReference type="AlphaFoldDB" id="A0A1Y2IXQ7"/>
<evidence type="ECO:0000313" key="1">
    <source>
        <dbReference type="EMBL" id="OSD05867.1"/>
    </source>
</evidence>
<name>A0A1Y2IXQ7_TRAC3</name>
<keyword evidence="2" id="KW-1185">Reference proteome</keyword>